<keyword evidence="1" id="KW-0472">Membrane</keyword>
<sequence length="311" mass="35696">MKKQIEAISIIVTILITFLLGYFSIEFFKSYGWSVFVFAPVLIGFLPSFIVGKADGISKKKSSKLGFVTLAFSCLGLLLFAFEGIICIIMSLPIFMLLTWIGSYLGYFLSVKQKISSSNITIILLFFSFSFMGFDYVKKEPTLIPVTTTIVVNSSVEKVWKNVVTFNKIPEPKELIFKTGISYPTDATIKGKGVGAIRYCNFTTGSFVEPITTWDEPNLLQFNVVKQPIPMNEWNPFWDIHPPHLDGYFRSYKGQFKLIEMTDNKTKLEGTTFYKVAIQPEFYWEVWSDFIIHRIHERVLNHIKLESEKKI</sequence>
<evidence type="ECO:0008006" key="4">
    <source>
        <dbReference type="Google" id="ProtNLM"/>
    </source>
</evidence>
<evidence type="ECO:0000313" key="3">
    <source>
        <dbReference type="Proteomes" id="UP000290283"/>
    </source>
</evidence>
<dbReference type="RefSeq" id="WP_129436021.1">
    <property type="nucleotide sequence ID" value="NZ_SBKO01000003.1"/>
</dbReference>
<keyword evidence="3" id="KW-1185">Reference proteome</keyword>
<feature type="transmembrane region" description="Helical" evidence="1">
    <location>
        <begin position="7"/>
        <end position="25"/>
    </location>
</feature>
<dbReference type="InterPro" id="IPR023393">
    <property type="entry name" value="START-like_dom_sf"/>
</dbReference>
<dbReference type="SUPFAM" id="SSF55961">
    <property type="entry name" value="Bet v1-like"/>
    <property type="match status" value="1"/>
</dbReference>
<keyword evidence="1" id="KW-1133">Transmembrane helix</keyword>
<accession>A0A4Q1K1Y0</accession>
<dbReference type="OrthoDB" id="118637at2"/>
<comment type="caution">
    <text evidence="2">The sequence shown here is derived from an EMBL/GenBank/DDBJ whole genome shotgun (WGS) entry which is preliminary data.</text>
</comment>
<organism evidence="2 3">
    <name type="scientific">Flavobacterium amnicola</name>
    <dbReference type="NCBI Taxonomy" id="2506422"/>
    <lineage>
        <taxon>Bacteria</taxon>
        <taxon>Pseudomonadati</taxon>
        <taxon>Bacteroidota</taxon>
        <taxon>Flavobacteriia</taxon>
        <taxon>Flavobacteriales</taxon>
        <taxon>Flavobacteriaceae</taxon>
        <taxon>Flavobacterium</taxon>
    </lineage>
</organism>
<protein>
    <recommendedName>
        <fullName evidence="4">SRPBCC family protein</fullName>
    </recommendedName>
</protein>
<evidence type="ECO:0000313" key="2">
    <source>
        <dbReference type="EMBL" id="RXR18372.1"/>
    </source>
</evidence>
<feature type="transmembrane region" description="Helical" evidence="1">
    <location>
        <begin position="31"/>
        <end position="52"/>
    </location>
</feature>
<reference evidence="3" key="1">
    <citation type="submission" date="2019-01" db="EMBL/GenBank/DDBJ databases">
        <title>Cytophagaceae bacterium strain CAR-16.</title>
        <authorList>
            <person name="Chen W.-M."/>
        </authorList>
    </citation>
    <scope>NUCLEOTIDE SEQUENCE [LARGE SCALE GENOMIC DNA]</scope>
    <source>
        <strain evidence="3">LLJ-11</strain>
    </source>
</reference>
<keyword evidence="1" id="KW-0812">Transmembrane</keyword>
<dbReference type="Proteomes" id="UP000290283">
    <property type="component" value="Unassembled WGS sequence"/>
</dbReference>
<dbReference type="EMBL" id="SBKO01000003">
    <property type="protein sequence ID" value="RXR18372.1"/>
    <property type="molecule type" value="Genomic_DNA"/>
</dbReference>
<gene>
    <name evidence="2" type="ORF">EQG63_08885</name>
</gene>
<dbReference type="AlphaFoldDB" id="A0A4Q1K1Y0"/>
<evidence type="ECO:0000256" key="1">
    <source>
        <dbReference type="SAM" id="Phobius"/>
    </source>
</evidence>
<feature type="transmembrane region" description="Helical" evidence="1">
    <location>
        <begin position="64"/>
        <end position="82"/>
    </location>
</feature>
<feature type="transmembrane region" description="Helical" evidence="1">
    <location>
        <begin position="88"/>
        <end position="108"/>
    </location>
</feature>
<feature type="transmembrane region" description="Helical" evidence="1">
    <location>
        <begin position="120"/>
        <end position="137"/>
    </location>
</feature>
<name>A0A4Q1K1Y0_9FLAO</name>
<proteinExistence type="predicted"/>
<dbReference type="Gene3D" id="3.30.530.20">
    <property type="match status" value="1"/>
</dbReference>